<sequence>MRALGLVLAALAALCAAAAQRRALDGGGRRRFHRVQHGHCSYTFVLPEADPAPCPPSAAPSPSNVLLQRDSPAGTAHAARGAAQRLQHLERILENSTQWLLKLESYIQSGVKPEMAQLQQTAVQNQTATMLEIGSSLLNQSAEQTRKLTDVEAQVLNQTSRIEMQLLENSLSTNKLEKQLLVQTNEIHKLQSRNNVLEVRVLEMEAKHQAELAGLRSEKERLQRLVSRQSGTIEDLEKSLLAASANSSLLQRQQLQLLEAVQGLVRLVSQGRALLPRDEQLFQDCAELRQAGFHTSGVYTLHIANLSEPKKVFCDMEMDGGGWTVIQLRANGSLSFQRSWREYKQGFGDVAGEHWLGNEAVHLLTSRAPYALRVELRDWEGSQVYAHYGKFQLGSERQLYRLSLQDYSGTAGQQSGLALQGTNFSTRDADNDNCLCKCAQMLSGGWWGAGAGAWAHGRGARCRGGQGMWCGADSARWYEPGPVLQVGPRGPSPPRGHRSLPGLHGTGRGGDGRCLALPADAVGRTRPWVPGERLPRPRGPQVRSACLPCQAVPGRAVSWVGSNALPRPIWAPCLALCGLGSPGRDPTQSRAGAAGRARGGPAAPAAGIRRGSRSAGGRLAPGTGGCRAEPCRSPHPAPAWQ</sequence>
<evidence type="ECO:0000256" key="10">
    <source>
        <dbReference type="SAM" id="SignalP"/>
    </source>
</evidence>
<feature type="region of interest" description="Disordered" evidence="9">
    <location>
        <begin position="487"/>
        <end position="510"/>
    </location>
</feature>
<evidence type="ECO:0000256" key="7">
    <source>
        <dbReference type="ARBA" id="ARBA00023180"/>
    </source>
</evidence>
<dbReference type="AlphaFoldDB" id="A0A8B9EER3"/>
<name>A0A8B9EER3_ANSCY</name>
<dbReference type="GO" id="GO:0001525">
    <property type="term" value="P:angiogenesis"/>
    <property type="evidence" value="ECO:0007669"/>
    <property type="project" value="UniProtKB-KW"/>
</dbReference>
<keyword evidence="3" id="KW-0037">Angiogenesis</keyword>
<evidence type="ECO:0000256" key="5">
    <source>
        <dbReference type="ARBA" id="ARBA00023054"/>
    </source>
</evidence>
<dbReference type="GO" id="GO:0005576">
    <property type="term" value="C:extracellular region"/>
    <property type="evidence" value="ECO:0007669"/>
    <property type="project" value="UniProtKB-SubCell"/>
</dbReference>
<evidence type="ECO:0000256" key="1">
    <source>
        <dbReference type="ARBA" id="ARBA00004613"/>
    </source>
</evidence>
<evidence type="ECO:0000256" key="3">
    <source>
        <dbReference type="ARBA" id="ARBA00022657"/>
    </source>
</evidence>
<dbReference type="PANTHER" id="PTHR47221:SF6">
    <property type="entry name" value="FIBRINOGEN ALPHA CHAIN"/>
    <property type="match status" value="1"/>
</dbReference>
<reference evidence="12" key="1">
    <citation type="submission" date="2025-08" db="UniProtKB">
        <authorList>
            <consortium name="Ensembl"/>
        </authorList>
    </citation>
    <scope>IDENTIFICATION</scope>
</reference>
<dbReference type="GO" id="GO:0007596">
    <property type="term" value="P:blood coagulation"/>
    <property type="evidence" value="ECO:0007669"/>
    <property type="project" value="InterPro"/>
</dbReference>
<keyword evidence="13" id="KW-1185">Reference proteome</keyword>
<dbReference type="Pfam" id="PF25443">
    <property type="entry name" value="ANG-1"/>
    <property type="match status" value="1"/>
</dbReference>
<dbReference type="InterPro" id="IPR002181">
    <property type="entry name" value="Fibrinogen_a/b/g_C_dom"/>
</dbReference>
<dbReference type="NCBIfam" id="NF040941">
    <property type="entry name" value="GGGWT_bact"/>
    <property type="match status" value="1"/>
</dbReference>
<dbReference type="Proteomes" id="UP000694521">
    <property type="component" value="Unplaced"/>
</dbReference>
<evidence type="ECO:0000256" key="6">
    <source>
        <dbReference type="ARBA" id="ARBA00023157"/>
    </source>
</evidence>
<feature type="region of interest" description="Disordered" evidence="9">
    <location>
        <begin position="53"/>
        <end position="76"/>
    </location>
</feature>
<feature type="region of interest" description="Disordered" evidence="9">
    <location>
        <begin position="584"/>
        <end position="641"/>
    </location>
</feature>
<dbReference type="SMART" id="SM00186">
    <property type="entry name" value="FBG"/>
    <property type="match status" value="1"/>
</dbReference>
<dbReference type="PROSITE" id="PS51406">
    <property type="entry name" value="FIBRINOGEN_C_2"/>
    <property type="match status" value="1"/>
</dbReference>
<evidence type="ECO:0000256" key="4">
    <source>
        <dbReference type="ARBA" id="ARBA00022729"/>
    </source>
</evidence>
<feature type="signal peptide" evidence="10">
    <location>
        <begin position="1"/>
        <end position="19"/>
    </location>
</feature>
<dbReference type="Ensembl" id="ENSACDT00005024954.1">
    <property type="protein sequence ID" value="ENSACDP00005020858.1"/>
    <property type="gene ID" value="ENSACDG00005015116.1"/>
</dbReference>
<protein>
    <submittedName>
        <fullName evidence="12">Angiopoietin 4</fullName>
    </submittedName>
</protein>
<dbReference type="InterPro" id="IPR014716">
    <property type="entry name" value="Fibrinogen_a/b/g_C_1"/>
</dbReference>
<keyword evidence="5 8" id="KW-0175">Coiled coil</keyword>
<evidence type="ECO:0000256" key="8">
    <source>
        <dbReference type="SAM" id="Coils"/>
    </source>
</evidence>
<dbReference type="InterPro" id="IPR037579">
    <property type="entry name" value="FIB_ANG-like"/>
</dbReference>
<proteinExistence type="predicted"/>
<dbReference type="InterPro" id="IPR036056">
    <property type="entry name" value="Fibrinogen-like_C"/>
</dbReference>
<keyword evidence="6" id="KW-1015">Disulfide bond</keyword>
<keyword evidence="2" id="KW-0964">Secreted</keyword>
<keyword evidence="7" id="KW-0325">Glycoprotein</keyword>
<feature type="domain" description="Fibrinogen C-terminal" evidence="11">
    <location>
        <begin position="276"/>
        <end position="447"/>
    </location>
</feature>
<evidence type="ECO:0000259" key="11">
    <source>
        <dbReference type="PROSITE" id="PS51406"/>
    </source>
</evidence>
<reference evidence="12" key="2">
    <citation type="submission" date="2025-09" db="UniProtKB">
        <authorList>
            <consortium name="Ensembl"/>
        </authorList>
    </citation>
    <scope>IDENTIFICATION</scope>
</reference>
<keyword evidence="4 10" id="KW-0732">Signal</keyword>
<dbReference type="InterPro" id="IPR057439">
    <property type="entry name" value="ANG-1/2/4"/>
</dbReference>
<organism evidence="12 13">
    <name type="scientific">Anser cygnoides</name>
    <name type="common">Swan goose</name>
    <dbReference type="NCBI Taxonomy" id="8845"/>
    <lineage>
        <taxon>Eukaryota</taxon>
        <taxon>Metazoa</taxon>
        <taxon>Chordata</taxon>
        <taxon>Craniata</taxon>
        <taxon>Vertebrata</taxon>
        <taxon>Euteleostomi</taxon>
        <taxon>Archelosauria</taxon>
        <taxon>Archosauria</taxon>
        <taxon>Dinosauria</taxon>
        <taxon>Saurischia</taxon>
        <taxon>Theropoda</taxon>
        <taxon>Coelurosauria</taxon>
        <taxon>Aves</taxon>
        <taxon>Neognathae</taxon>
        <taxon>Galloanserae</taxon>
        <taxon>Anseriformes</taxon>
        <taxon>Anatidae</taxon>
        <taxon>Anserinae</taxon>
        <taxon>Anser</taxon>
    </lineage>
</organism>
<dbReference type="Gene3D" id="4.10.530.10">
    <property type="entry name" value="Gamma-fibrinogen Carboxyl Terminal Fragment, domain 2"/>
    <property type="match status" value="1"/>
</dbReference>
<dbReference type="Gene3D" id="3.90.215.10">
    <property type="entry name" value="Gamma Fibrinogen, chain A, domain 1"/>
    <property type="match status" value="1"/>
</dbReference>
<evidence type="ECO:0000256" key="2">
    <source>
        <dbReference type="ARBA" id="ARBA00022525"/>
    </source>
</evidence>
<dbReference type="Pfam" id="PF00147">
    <property type="entry name" value="Fibrinogen_C"/>
    <property type="match status" value="1"/>
</dbReference>
<comment type="subcellular location">
    <subcellularLocation>
        <location evidence="1">Secreted</location>
    </subcellularLocation>
</comment>
<accession>A0A8B9EER3</accession>
<feature type="compositionally biased region" description="Low complexity" evidence="9">
    <location>
        <begin position="589"/>
        <end position="621"/>
    </location>
</feature>
<evidence type="ECO:0000313" key="13">
    <source>
        <dbReference type="Proteomes" id="UP000694521"/>
    </source>
</evidence>
<evidence type="ECO:0000256" key="9">
    <source>
        <dbReference type="SAM" id="MobiDB-lite"/>
    </source>
</evidence>
<dbReference type="SUPFAM" id="SSF56496">
    <property type="entry name" value="Fibrinogen C-terminal domain-like"/>
    <property type="match status" value="1"/>
</dbReference>
<feature type="chain" id="PRO_5034005291" evidence="10">
    <location>
        <begin position="20"/>
        <end position="641"/>
    </location>
</feature>
<dbReference type="CDD" id="cd00087">
    <property type="entry name" value="FReD"/>
    <property type="match status" value="1"/>
</dbReference>
<dbReference type="PANTHER" id="PTHR47221">
    <property type="entry name" value="FIBRINOGEN ALPHA CHAIN"/>
    <property type="match status" value="1"/>
</dbReference>
<evidence type="ECO:0000313" key="12">
    <source>
        <dbReference type="Ensembl" id="ENSACDP00005020858.1"/>
    </source>
</evidence>
<feature type="coiled-coil region" evidence="8">
    <location>
        <begin position="173"/>
        <end position="253"/>
    </location>
</feature>